<dbReference type="RefSeq" id="WP_091183766.1">
    <property type="nucleotide sequence ID" value="NZ_FOFA01000008.1"/>
</dbReference>
<name>A0A1H9KZB7_9ACTN</name>
<sequence>MSRYYVNKFLYQVDGDPELLAAYKADPAALVTRWEDEYGRYLGVNNHVERTTWLSFTDAERTALVEHDYVALFEMGAHFFLTLTIMIALYDEDYAAASGPLSFQREYAAKLSHWLGQSYPPVAL</sequence>
<dbReference type="SUPFAM" id="SSF48076">
    <property type="entry name" value="LigA subunit of an aromatic-ring-opening dioxygenase LigAB"/>
    <property type="match status" value="1"/>
</dbReference>
<dbReference type="STRING" id="1036181.SAMN05421756_10876"/>
<gene>
    <name evidence="1" type="ORF">SAMN05421756_10876</name>
</gene>
<evidence type="ECO:0000313" key="2">
    <source>
        <dbReference type="Proteomes" id="UP000198504"/>
    </source>
</evidence>
<reference evidence="2" key="1">
    <citation type="submission" date="2016-10" db="EMBL/GenBank/DDBJ databases">
        <authorList>
            <person name="Varghese N."/>
            <person name="Submissions S."/>
        </authorList>
    </citation>
    <scope>NUCLEOTIDE SEQUENCE [LARGE SCALE GENOMIC DNA]</scope>
    <source>
        <strain evidence="2">CGMCC 4.6856</strain>
    </source>
</reference>
<dbReference type="AlphaFoldDB" id="A0A1H9KZB7"/>
<evidence type="ECO:0000313" key="1">
    <source>
        <dbReference type="EMBL" id="SER04255.1"/>
    </source>
</evidence>
<accession>A0A1H9KZB7</accession>
<dbReference type="InterPro" id="IPR036622">
    <property type="entry name" value="LigA_sf"/>
</dbReference>
<protein>
    <submittedName>
        <fullName evidence="1">Uncharacterized protein</fullName>
    </submittedName>
</protein>
<dbReference type="Proteomes" id="UP000198504">
    <property type="component" value="Unassembled WGS sequence"/>
</dbReference>
<organism evidence="1 2">
    <name type="scientific">Microlunatus flavus</name>
    <dbReference type="NCBI Taxonomy" id="1036181"/>
    <lineage>
        <taxon>Bacteria</taxon>
        <taxon>Bacillati</taxon>
        <taxon>Actinomycetota</taxon>
        <taxon>Actinomycetes</taxon>
        <taxon>Propionibacteriales</taxon>
        <taxon>Propionibacteriaceae</taxon>
        <taxon>Microlunatus</taxon>
    </lineage>
</organism>
<keyword evidence="2" id="KW-1185">Reference proteome</keyword>
<dbReference type="OrthoDB" id="7360312at2"/>
<dbReference type="EMBL" id="FOFA01000008">
    <property type="protein sequence ID" value="SER04255.1"/>
    <property type="molecule type" value="Genomic_DNA"/>
</dbReference>
<proteinExistence type="predicted"/>